<reference evidence="2 3" key="1">
    <citation type="submission" date="2013-11" db="EMBL/GenBank/DDBJ databases">
        <title>The Genome Sequence of Phytophthora parasitica P10297.</title>
        <authorList>
            <consortium name="The Broad Institute Genomics Platform"/>
            <person name="Russ C."/>
            <person name="Tyler B."/>
            <person name="Panabieres F."/>
            <person name="Shan W."/>
            <person name="Tripathy S."/>
            <person name="Grunwald N."/>
            <person name="Machado M."/>
            <person name="Johnson C.S."/>
            <person name="Walker B."/>
            <person name="Young S.K."/>
            <person name="Zeng Q."/>
            <person name="Gargeya S."/>
            <person name="Fitzgerald M."/>
            <person name="Haas B."/>
            <person name="Abouelleil A."/>
            <person name="Allen A.W."/>
            <person name="Alvarado L."/>
            <person name="Arachchi H.M."/>
            <person name="Berlin A.M."/>
            <person name="Chapman S.B."/>
            <person name="Gainer-Dewar J."/>
            <person name="Goldberg J."/>
            <person name="Griggs A."/>
            <person name="Gujja S."/>
            <person name="Hansen M."/>
            <person name="Howarth C."/>
            <person name="Imamovic A."/>
            <person name="Ireland A."/>
            <person name="Larimer J."/>
            <person name="McCowan C."/>
            <person name="Murphy C."/>
            <person name="Pearson M."/>
            <person name="Poon T.W."/>
            <person name="Priest M."/>
            <person name="Roberts A."/>
            <person name="Saif S."/>
            <person name="Shea T."/>
            <person name="Sisk P."/>
            <person name="Sykes S."/>
            <person name="Wortman J."/>
            <person name="Nusbaum C."/>
            <person name="Birren B."/>
        </authorList>
    </citation>
    <scope>NUCLEOTIDE SEQUENCE [LARGE SCALE GENOMIC DNA]</scope>
    <source>
        <strain evidence="2 3">P10297</strain>
    </source>
</reference>
<dbReference type="AlphaFoldDB" id="W2Z7R6"/>
<evidence type="ECO:0000256" key="1">
    <source>
        <dbReference type="SAM" id="MobiDB-lite"/>
    </source>
</evidence>
<feature type="region of interest" description="Disordered" evidence="1">
    <location>
        <begin position="13"/>
        <end position="56"/>
    </location>
</feature>
<evidence type="ECO:0000313" key="2">
    <source>
        <dbReference type="EMBL" id="ETP43293.1"/>
    </source>
</evidence>
<protein>
    <submittedName>
        <fullName evidence="2">Uncharacterized protein</fullName>
    </submittedName>
</protein>
<proteinExistence type="predicted"/>
<gene>
    <name evidence="2" type="ORF">F442_09907</name>
</gene>
<dbReference type="Proteomes" id="UP000018948">
    <property type="component" value="Unassembled WGS sequence"/>
</dbReference>
<dbReference type="EMBL" id="ANIY01002054">
    <property type="protein sequence ID" value="ETP43293.1"/>
    <property type="molecule type" value="Genomic_DNA"/>
</dbReference>
<organism evidence="2 3">
    <name type="scientific">Phytophthora nicotianae P10297</name>
    <dbReference type="NCBI Taxonomy" id="1317064"/>
    <lineage>
        <taxon>Eukaryota</taxon>
        <taxon>Sar</taxon>
        <taxon>Stramenopiles</taxon>
        <taxon>Oomycota</taxon>
        <taxon>Peronosporomycetes</taxon>
        <taxon>Peronosporales</taxon>
        <taxon>Peronosporaceae</taxon>
        <taxon>Phytophthora</taxon>
    </lineage>
</organism>
<accession>W2Z7R6</accession>
<name>W2Z7R6_PHYNI</name>
<feature type="compositionally biased region" description="Basic and acidic residues" evidence="1">
    <location>
        <begin position="14"/>
        <end position="56"/>
    </location>
</feature>
<comment type="caution">
    <text evidence="2">The sequence shown here is derived from an EMBL/GenBank/DDBJ whole genome shotgun (WGS) entry which is preliminary data.</text>
</comment>
<sequence>MIYLATNNLVNQEQKNEERLQNQSKEGADRRAAEQEAIARSRRHQLDCKQREKEHEAQEELECVVQWEQFGRRIEMQYNRNVDWRTFDL</sequence>
<evidence type="ECO:0000313" key="3">
    <source>
        <dbReference type="Proteomes" id="UP000018948"/>
    </source>
</evidence>